<gene>
    <name evidence="6" type="ORF">CGK74_08965</name>
</gene>
<comment type="caution">
    <text evidence="6">The sequence shown here is derived from an EMBL/GenBank/DDBJ whole genome shotgun (WGS) entry which is preliminary data.</text>
</comment>
<reference evidence="6 7" key="1">
    <citation type="submission" date="2017-07" db="EMBL/GenBank/DDBJ databases">
        <title>Thauera sp. KNDSS-Mac4 genome sequence and assembly.</title>
        <authorList>
            <person name="Mayilraj S."/>
        </authorList>
    </citation>
    <scope>NUCLEOTIDE SEQUENCE [LARGE SCALE GENOMIC DNA]</scope>
    <source>
        <strain evidence="6 7">KNDSS-Mac4</strain>
    </source>
</reference>
<feature type="domain" description="Response regulatory" evidence="4">
    <location>
        <begin position="128"/>
        <end position="247"/>
    </location>
</feature>
<dbReference type="SUPFAM" id="SSF55073">
    <property type="entry name" value="Nucleotide cyclase"/>
    <property type="match status" value="1"/>
</dbReference>
<dbReference type="Pfam" id="PF00072">
    <property type="entry name" value="Response_reg"/>
    <property type="match status" value="1"/>
</dbReference>
<feature type="domain" description="GGDEF" evidence="5">
    <location>
        <begin position="297"/>
        <end position="429"/>
    </location>
</feature>
<dbReference type="PROSITE" id="PS50887">
    <property type="entry name" value="GGDEF"/>
    <property type="match status" value="1"/>
</dbReference>
<dbReference type="OrthoDB" id="9813903at2"/>
<dbReference type="Gene3D" id="3.40.50.2300">
    <property type="match status" value="2"/>
</dbReference>
<dbReference type="PANTHER" id="PTHR45138:SF9">
    <property type="entry name" value="DIGUANYLATE CYCLASE DGCM-RELATED"/>
    <property type="match status" value="1"/>
</dbReference>
<dbReference type="InterPro" id="IPR011006">
    <property type="entry name" value="CheY-like_superfamily"/>
</dbReference>
<evidence type="ECO:0000313" key="7">
    <source>
        <dbReference type="Proteomes" id="UP000215181"/>
    </source>
</evidence>
<evidence type="ECO:0000256" key="2">
    <source>
        <dbReference type="ARBA" id="ARBA00034247"/>
    </source>
</evidence>
<dbReference type="Proteomes" id="UP000215181">
    <property type="component" value="Unassembled WGS sequence"/>
</dbReference>
<dbReference type="FunFam" id="3.30.70.270:FF:000001">
    <property type="entry name" value="Diguanylate cyclase domain protein"/>
    <property type="match status" value="1"/>
</dbReference>
<sequence>MKAIGVLSSRFFRQVLQRHLVFLSEPPRFFSSIADARKALDESVDLIFLERHLEDGSGFDFARTVRRDPGMASVPILLVATEIDQALSATSLEAGITEIFSKYELERMASYVRAFMNSADVALRLSGVALVVEDSLPVLRFIREALEPTGLRVETCTTGEEGRDRLAEHDFEIVLVDVLLGGQMTGLSLVRHVRQNAGGRNARVPILAMSGMEDAARRIELLRHGADDFLAKPMLAEELIARVRNMVRIRRLLQETEAQRDHLRRLAMTDQLTGLYNRHYLTEAADRCISEAREKGLSAHLLVIDIDHFKHINDTHGHSLGDSVLAETAARIREVTGANDIVARTGGEEFVVLRVGAGVAGGLALAEAVRTQVERSRPAGLSVTVSIGVAEVVGETKQPSSFESMFKTADTALYQAKRFGRNRVVSLRD</sequence>
<dbReference type="RefSeq" id="WP_094268144.1">
    <property type="nucleotide sequence ID" value="NZ_NOIH01000008.1"/>
</dbReference>
<dbReference type="CDD" id="cd00156">
    <property type="entry name" value="REC"/>
    <property type="match status" value="1"/>
</dbReference>
<name>A0A235EZ20_9RHOO</name>
<accession>A0A235EZ20</accession>
<evidence type="ECO:0000259" key="5">
    <source>
        <dbReference type="PROSITE" id="PS50887"/>
    </source>
</evidence>
<dbReference type="SUPFAM" id="SSF52172">
    <property type="entry name" value="CheY-like"/>
    <property type="match status" value="2"/>
</dbReference>
<proteinExistence type="predicted"/>
<dbReference type="InterPro" id="IPR001789">
    <property type="entry name" value="Sig_transdc_resp-reg_receiver"/>
</dbReference>
<dbReference type="CDD" id="cd01949">
    <property type="entry name" value="GGDEF"/>
    <property type="match status" value="1"/>
</dbReference>
<keyword evidence="3" id="KW-0597">Phosphoprotein</keyword>
<evidence type="ECO:0000313" key="6">
    <source>
        <dbReference type="EMBL" id="OYD54306.1"/>
    </source>
</evidence>
<dbReference type="GO" id="GO:0052621">
    <property type="term" value="F:diguanylate cyclase activity"/>
    <property type="evidence" value="ECO:0007669"/>
    <property type="project" value="UniProtKB-EC"/>
</dbReference>
<dbReference type="Pfam" id="PF00990">
    <property type="entry name" value="GGDEF"/>
    <property type="match status" value="1"/>
</dbReference>
<evidence type="ECO:0000256" key="3">
    <source>
        <dbReference type="PROSITE-ProRule" id="PRU00169"/>
    </source>
</evidence>
<dbReference type="SMART" id="SM00267">
    <property type="entry name" value="GGDEF"/>
    <property type="match status" value="1"/>
</dbReference>
<dbReference type="EMBL" id="NOIH01000008">
    <property type="protein sequence ID" value="OYD54306.1"/>
    <property type="molecule type" value="Genomic_DNA"/>
</dbReference>
<dbReference type="GO" id="GO:0005886">
    <property type="term" value="C:plasma membrane"/>
    <property type="evidence" value="ECO:0007669"/>
    <property type="project" value="TreeGrafter"/>
</dbReference>
<comment type="caution">
    <text evidence="3">Lacks conserved residue(s) required for the propagation of feature annotation.</text>
</comment>
<dbReference type="GO" id="GO:0043709">
    <property type="term" value="P:cell adhesion involved in single-species biofilm formation"/>
    <property type="evidence" value="ECO:0007669"/>
    <property type="project" value="TreeGrafter"/>
</dbReference>
<dbReference type="NCBIfam" id="TIGR00254">
    <property type="entry name" value="GGDEF"/>
    <property type="match status" value="1"/>
</dbReference>
<feature type="domain" description="Response regulatory" evidence="4">
    <location>
        <begin position="2"/>
        <end position="117"/>
    </location>
</feature>
<dbReference type="InterPro" id="IPR029787">
    <property type="entry name" value="Nucleotide_cyclase"/>
</dbReference>
<dbReference type="InterPro" id="IPR050469">
    <property type="entry name" value="Diguanylate_Cyclase"/>
</dbReference>
<comment type="catalytic activity">
    <reaction evidence="2">
        <text>2 GTP = 3',3'-c-di-GMP + 2 diphosphate</text>
        <dbReference type="Rhea" id="RHEA:24898"/>
        <dbReference type="ChEBI" id="CHEBI:33019"/>
        <dbReference type="ChEBI" id="CHEBI:37565"/>
        <dbReference type="ChEBI" id="CHEBI:58805"/>
        <dbReference type="EC" id="2.7.7.65"/>
    </reaction>
</comment>
<dbReference type="PROSITE" id="PS50110">
    <property type="entry name" value="RESPONSE_REGULATORY"/>
    <property type="match status" value="2"/>
</dbReference>
<feature type="modified residue" description="4-aspartylphosphate" evidence="3">
    <location>
        <position position="177"/>
    </location>
</feature>
<dbReference type="EC" id="2.7.7.65" evidence="1"/>
<evidence type="ECO:0000259" key="4">
    <source>
        <dbReference type="PROSITE" id="PS50110"/>
    </source>
</evidence>
<dbReference type="InterPro" id="IPR043128">
    <property type="entry name" value="Rev_trsase/Diguanyl_cyclase"/>
</dbReference>
<dbReference type="GO" id="GO:1902201">
    <property type="term" value="P:negative regulation of bacterial-type flagellum-dependent cell motility"/>
    <property type="evidence" value="ECO:0007669"/>
    <property type="project" value="TreeGrafter"/>
</dbReference>
<dbReference type="PANTHER" id="PTHR45138">
    <property type="entry name" value="REGULATORY COMPONENTS OF SENSORY TRANSDUCTION SYSTEM"/>
    <property type="match status" value="1"/>
</dbReference>
<dbReference type="Gene3D" id="3.30.70.270">
    <property type="match status" value="1"/>
</dbReference>
<evidence type="ECO:0000256" key="1">
    <source>
        <dbReference type="ARBA" id="ARBA00012528"/>
    </source>
</evidence>
<dbReference type="AlphaFoldDB" id="A0A235EZ20"/>
<keyword evidence="7" id="KW-1185">Reference proteome</keyword>
<protein>
    <recommendedName>
        <fullName evidence="1">diguanylate cyclase</fullName>
        <ecNumber evidence="1">2.7.7.65</ecNumber>
    </recommendedName>
</protein>
<dbReference type="GO" id="GO:0000160">
    <property type="term" value="P:phosphorelay signal transduction system"/>
    <property type="evidence" value="ECO:0007669"/>
    <property type="project" value="InterPro"/>
</dbReference>
<dbReference type="SMART" id="SM00448">
    <property type="entry name" value="REC"/>
    <property type="match status" value="2"/>
</dbReference>
<organism evidence="6 7">
    <name type="scientific">Thauera propionica</name>
    <dbReference type="NCBI Taxonomy" id="2019431"/>
    <lineage>
        <taxon>Bacteria</taxon>
        <taxon>Pseudomonadati</taxon>
        <taxon>Pseudomonadota</taxon>
        <taxon>Betaproteobacteria</taxon>
        <taxon>Rhodocyclales</taxon>
        <taxon>Zoogloeaceae</taxon>
        <taxon>Thauera</taxon>
    </lineage>
</organism>
<dbReference type="InterPro" id="IPR000160">
    <property type="entry name" value="GGDEF_dom"/>
</dbReference>